<gene>
    <name evidence="1" type="ORF">CEXT_213641</name>
</gene>
<name>A0AAV4MBJ1_CAEEX</name>
<proteinExistence type="predicted"/>
<evidence type="ECO:0000313" key="1">
    <source>
        <dbReference type="EMBL" id="GIX69759.1"/>
    </source>
</evidence>
<evidence type="ECO:0000313" key="2">
    <source>
        <dbReference type="Proteomes" id="UP001054945"/>
    </source>
</evidence>
<protein>
    <submittedName>
        <fullName evidence="1">Uncharacterized protein</fullName>
    </submittedName>
</protein>
<comment type="caution">
    <text evidence="1">The sequence shown here is derived from an EMBL/GenBank/DDBJ whole genome shotgun (WGS) entry which is preliminary data.</text>
</comment>
<dbReference type="EMBL" id="BPLR01019613">
    <property type="protein sequence ID" value="GIX69759.1"/>
    <property type="molecule type" value="Genomic_DNA"/>
</dbReference>
<organism evidence="1 2">
    <name type="scientific">Caerostris extrusa</name>
    <name type="common">Bark spider</name>
    <name type="synonym">Caerostris bankana</name>
    <dbReference type="NCBI Taxonomy" id="172846"/>
    <lineage>
        <taxon>Eukaryota</taxon>
        <taxon>Metazoa</taxon>
        <taxon>Ecdysozoa</taxon>
        <taxon>Arthropoda</taxon>
        <taxon>Chelicerata</taxon>
        <taxon>Arachnida</taxon>
        <taxon>Araneae</taxon>
        <taxon>Araneomorphae</taxon>
        <taxon>Entelegynae</taxon>
        <taxon>Araneoidea</taxon>
        <taxon>Araneidae</taxon>
        <taxon>Caerostris</taxon>
    </lineage>
</organism>
<sequence>MIRNSCKRTFFQCFKRTLFAIDCSQNVRNKQYIFESFNEKGDFEIYDNDNDYSELQDGNFEDNSEQESMMIVKYYQDFKDAPDFYRAAIVKNCQGEWLCKESGISR</sequence>
<reference evidence="1 2" key="1">
    <citation type="submission" date="2021-06" db="EMBL/GenBank/DDBJ databases">
        <title>Caerostris extrusa draft genome.</title>
        <authorList>
            <person name="Kono N."/>
            <person name="Arakawa K."/>
        </authorList>
    </citation>
    <scope>NUCLEOTIDE SEQUENCE [LARGE SCALE GENOMIC DNA]</scope>
</reference>
<dbReference type="AlphaFoldDB" id="A0AAV4MBJ1"/>
<dbReference type="Proteomes" id="UP001054945">
    <property type="component" value="Unassembled WGS sequence"/>
</dbReference>
<accession>A0AAV4MBJ1</accession>
<keyword evidence="2" id="KW-1185">Reference proteome</keyword>